<dbReference type="GO" id="GO:0005576">
    <property type="term" value="C:extracellular region"/>
    <property type="evidence" value="ECO:0007669"/>
    <property type="project" value="UniProtKB-SubCell"/>
</dbReference>
<evidence type="ECO:0000259" key="5">
    <source>
        <dbReference type="Pfam" id="PF00669"/>
    </source>
</evidence>
<accession>A0A1N6FN24</accession>
<dbReference type="Gene3D" id="6.10.10.10">
    <property type="entry name" value="Flagellar export chaperone, C-terminal domain"/>
    <property type="match status" value="1"/>
</dbReference>
<evidence type="ECO:0000313" key="8">
    <source>
        <dbReference type="Proteomes" id="UP000198461"/>
    </source>
</evidence>
<dbReference type="InterPro" id="IPR042187">
    <property type="entry name" value="Flagellin_C_sub2"/>
</dbReference>
<dbReference type="PANTHER" id="PTHR42792:SF2">
    <property type="entry name" value="FLAGELLIN"/>
    <property type="match status" value="1"/>
</dbReference>
<dbReference type="PANTHER" id="PTHR42792">
    <property type="entry name" value="FLAGELLIN"/>
    <property type="match status" value="1"/>
</dbReference>
<dbReference type="GO" id="GO:0009288">
    <property type="term" value="C:bacterial-type flagellum"/>
    <property type="evidence" value="ECO:0007669"/>
    <property type="project" value="UniProtKB-SubCell"/>
</dbReference>
<dbReference type="AlphaFoldDB" id="A0A1N6FN24"/>
<dbReference type="Pfam" id="PF00669">
    <property type="entry name" value="Flagellin_N"/>
    <property type="match status" value="1"/>
</dbReference>
<keyword evidence="2 4" id="KW-0964">Secreted</keyword>
<keyword evidence="3 4" id="KW-0975">Bacterial flagellum</keyword>
<dbReference type="Pfam" id="PF00700">
    <property type="entry name" value="Flagellin_C"/>
    <property type="match status" value="1"/>
</dbReference>
<gene>
    <name evidence="7" type="ORF">SAMN05443662_1146</name>
</gene>
<name>A0A1N6FN24_9GAMM</name>
<organism evidence="7 8">
    <name type="scientific">Sulfurivirga caldicuralii</name>
    <dbReference type="NCBI Taxonomy" id="364032"/>
    <lineage>
        <taxon>Bacteria</taxon>
        <taxon>Pseudomonadati</taxon>
        <taxon>Pseudomonadota</taxon>
        <taxon>Gammaproteobacteria</taxon>
        <taxon>Thiotrichales</taxon>
        <taxon>Piscirickettsiaceae</taxon>
        <taxon>Sulfurivirga</taxon>
    </lineage>
</organism>
<dbReference type="InterPro" id="IPR001029">
    <property type="entry name" value="Flagellin_N"/>
</dbReference>
<dbReference type="RefSeq" id="WP_074201404.1">
    <property type="nucleotide sequence ID" value="NZ_FSRE01000002.1"/>
</dbReference>
<dbReference type="InterPro" id="IPR001492">
    <property type="entry name" value="Flagellin"/>
</dbReference>
<reference evidence="7 8" key="1">
    <citation type="submission" date="2016-11" db="EMBL/GenBank/DDBJ databases">
        <authorList>
            <person name="Jaros S."/>
            <person name="Januszkiewicz K."/>
            <person name="Wedrychowicz H."/>
        </authorList>
    </citation>
    <scope>NUCLEOTIDE SEQUENCE [LARGE SCALE GENOMIC DNA]</scope>
    <source>
        <strain evidence="7 8">DSM 17737</strain>
    </source>
</reference>
<evidence type="ECO:0000256" key="1">
    <source>
        <dbReference type="ARBA" id="ARBA00005709"/>
    </source>
</evidence>
<comment type="subcellular location">
    <subcellularLocation>
        <location evidence="4">Secreted</location>
    </subcellularLocation>
    <subcellularLocation>
        <location evidence="4">Bacterial flagellum</location>
    </subcellularLocation>
</comment>
<evidence type="ECO:0000256" key="2">
    <source>
        <dbReference type="ARBA" id="ARBA00022525"/>
    </source>
</evidence>
<dbReference type="EMBL" id="FSRE01000002">
    <property type="protein sequence ID" value="SIN96622.1"/>
    <property type="molecule type" value="Genomic_DNA"/>
</dbReference>
<evidence type="ECO:0000313" key="7">
    <source>
        <dbReference type="EMBL" id="SIN96622.1"/>
    </source>
</evidence>
<comment type="function">
    <text evidence="4">Flagellin is the subunit protein which polymerizes to form the filaments of bacterial flagella.</text>
</comment>
<dbReference type="GO" id="GO:0005198">
    <property type="term" value="F:structural molecule activity"/>
    <property type="evidence" value="ECO:0007669"/>
    <property type="project" value="UniProtKB-UniRule"/>
</dbReference>
<keyword evidence="8" id="KW-1185">Reference proteome</keyword>
<dbReference type="PRINTS" id="PR00207">
    <property type="entry name" value="FLAGELLIN"/>
</dbReference>
<evidence type="ECO:0000259" key="6">
    <source>
        <dbReference type="Pfam" id="PF00700"/>
    </source>
</evidence>
<feature type="domain" description="Flagellin N-terminal" evidence="5">
    <location>
        <begin position="5"/>
        <end position="142"/>
    </location>
</feature>
<comment type="similarity">
    <text evidence="1 4">Belongs to the bacterial flagellin family.</text>
</comment>
<dbReference type="SUPFAM" id="SSF64518">
    <property type="entry name" value="Phase 1 flagellin"/>
    <property type="match status" value="1"/>
</dbReference>
<dbReference type="Gene3D" id="1.20.1330.10">
    <property type="entry name" value="f41 fragment of flagellin, N-terminal domain"/>
    <property type="match status" value="1"/>
</dbReference>
<feature type="domain" description="Flagellin C-terminal" evidence="6">
    <location>
        <begin position="193"/>
        <end position="275"/>
    </location>
</feature>
<dbReference type="OrthoDB" id="9796789at2"/>
<protein>
    <recommendedName>
        <fullName evidence="4">Flagellin</fullName>
    </recommendedName>
</protein>
<evidence type="ECO:0000256" key="4">
    <source>
        <dbReference type="RuleBase" id="RU362073"/>
    </source>
</evidence>
<dbReference type="STRING" id="364032.SAMN05443662_1146"/>
<keyword evidence="7" id="KW-0969">Cilium</keyword>
<dbReference type="InterPro" id="IPR046358">
    <property type="entry name" value="Flagellin_C"/>
</dbReference>
<evidence type="ECO:0000256" key="3">
    <source>
        <dbReference type="ARBA" id="ARBA00023143"/>
    </source>
</evidence>
<keyword evidence="7" id="KW-0966">Cell projection</keyword>
<keyword evidence="7" id="KW-0282">Flagellum</keyword>
<sequence>MAMVINTNMASENAVRLLDVVSRSQKVSMERLTSGLRINHTADDAAGKAVVTKMDSQIRGTDMAIRNAQDGIGVVQTLDGAVEEVVNMLQRIRELAVQMANDTYTSAQRLDAQYEVSQLKIEISRIGQTLKFNGIALLNGSNAGLSIHAGWEADKANEISIPLVSIAAANANMSFGGANVSTQASALKTLSRMDRDISYLNLVRAQWGAIQNRFEHTITNLQNVNENIKASRSRIQDADFARESANLARTQVLQQAGMAMLSQANQQSQQVVQLLK</sequence>
<proteinExistence type="inferred from homology"/>
<dbReference type="Proteomes" id="UP000198461">
    <property type="component" value="Unassembled WGS sequence"/>
</dbReference>